<dbReference type="InterPro" id="IPR036866">
    <property type="entry name" value="RibonucZ/Hydroxyglut_hydro"/>
</dbReference>
<dbReference type="PANTHER" id="PTHR42967">
    <property type="entry name" value="METAL DEPENDENT HYDROLASE"/>
    <property type="match status" value="1"/>
</dbReference>
<dbReference type="PANTHER" id="PTHR42967:SF1">
    <property type="entry name" value="MBL FOLD METALLO-HYDROLASE"/>
    <property type="match status" value="1"/>
</dbReference>
<comment type="caution">
    <text evidence="1">The sequence shown here is derived from an EMBL/GenBank/DDBJ whole genome shotgun (WGS) entry which is preliminary data.</text>
</comment>
<name>A0A0G0YUJ9_9BACT</name>
<dbReference type="GO" id="GO:0016787">
    <property type="term" value="F:hydrolase activity"/>
    <property type="evidence" value="ECO:0007669"/>
    <property type="project" value="UniProtKB-KW"/>
</dbReference>
<reference evidence="1 2" key="1">
    <citation type="journal article" date="2015" name="Nature">
        <title>rRNA introns, odd ribosomes, and small enigmatic genomes across a large radiation of phyla.</title>
        <authorList>
            <person name="Brown C.T."/>
            <person name="Hug L.A."/>
            <person name="Thomas B.C."/>
            <person name="Sharon I."/>
            <person name="Castelle C.J."/>
            <person name="Singh A."/>
            <person name="Wilkins M.J."/>
            <person name="Williams K.H."/>
            <person name="Banfield J.F."/>
        </authorList>
    </citation>
    <scope>NUCLEOTIDE SEQUENCE [LARGE SCALE GENOMIC DNA]</scope>
</reference>
<dbReference type="Pfam" id="PF13483">
    <property type="entry name" value="Lactamase_B_3"/>
    <property type="match status" value="1"/>
</dbReference>
<dbReference type="Gene3D" id="3.60.15.10">
    <property type="entry name" value="Ribonuclease Z/Hydroxyacylglutathione hydrolase-like"/>
    <property type="match status" value="1"/>
</dbReference>
<accession>A0A0G0YUJ9</accession>
<dbReference type="SUPFAM" id="SSF56281">
    <property type="entry name" value="Metallo-hydrolase/oxidoreductase"/>
    <property type="match status" value="1"/>
</dbReference>
<organism evidence="1 2">
    <name type="scientific">Candidatus Daviesbacteria bacterium GW2011_GWB1_41_5</name>
    <dbReference type="NCBI Taxonomy" id="1618429"/>
    <lineage>
        <taxon>Bacteria</taxon>
        <taxon>Candidatus Daviesiibacteriota</taxon>
    </lineage>
</organism>
<protein>
    <submittedName>
        <fullName evidence="1">Zn-dependent hydrolase of the beta-lactamase fold-like protein</fullName>
    </submittedName>
</protein>
<dbReference type="EMBL" id="LCBN01000026">
    <property type="protein sequence ID" value="KKS13351.1"/>
    <property type="molecule type" value="Genomic_DNA"/>
</dbReference>
<keyword evidence="1" id="KW-0378">Hydrolase</keyword>
<sequence>MDITWLGQASFKIKGKTATVVTDPYDPSIGLKLPKNLDAQVVLISHNHRDHNNSGAILGEPLVISGPGEYEKLGVTVLGIPTFHDNTSGSERGPNTIYYFQIDGINFVHLGDLGHVLTEEQLEFIDDVDILMVPVGSVYTIDGKRAAQVVSQLEPKVVIPMHYKIPELSINLEGPESFLKEMGAENATPQPKLSITKDKLPEETTVVLLDKS</sequence>
<dbReference type="AlphaFoldDB" id="A0A0G0YUJ9"/>
<dbReference type="Proteomes" id="UP000034753">
    <property type="component" value="Unassembled WGS sequence"/>
</dbReference>
<evidence type="ECO:0000313" key="1">
    <source>
        <dbReference type="EMBL" id="KKS13351.1"/>
    </source>
</evidence>
<gene>
    <name evidence="1" type="ORF">UU67_C0026G0009</name>
</gene>
<evidence type="ECO:0000313" key="2">
    <source>
        <dbReference type="Proteomes" id="UP000034753"/>
    </source>
</evidence>
<proteinExistence type="predicted"/>